<dbReference type="OrthoDB" id="7864325at2"/>
<dbReference type="GeneID" id="94365150"/>
<evidence type="ECO:0000313" key="3">
    <source>
        <dbReference type="Proteomes" id="UP000244940"/>
    </source>
</evidence>
<proteinExistence type="predicted"/>
<dbReference type="RefSeq" id="WP_109533114.1">
    <property type="nucleotide sequence ID" value="NZ_QEYD01000005.1"/>
</dbReference>
<comment type="caution">
    <text evidence="2">The sequence shown here is derived from an EMBL/GenBank/DDBJ whole genome shotgun (WGS) entry which is preliminary data.</text>
</comment>
<dbReference type="AlphaFoldDB" id="A0A2U2CAZ2"/>
<organism evidence="2 3">
    <name type="scientific">Pararhodobacter marinus</name>
    <dbReference type="NCBI Taxonomy" id="2184063"/>
    <lineage>
        <taxon>Bacteria</taxon>
        <taxon>Pseudomonadati</taxon>
        <taxon>Pseudomonadota</taxon>
        <taxon>Alphaproteobacteria</taxon>
        <taxon>Rhodobacterales</taxon>
        <taxon>Paracoccaceae</taxon>
        <taxon>Pararhodobacter</taxon>
    </lineage>
</organism>
<reference evidence="2 3" key="1">
    <citation type="submission" date="2018-05" db="EMBL/GenBank/DDBJ databases">
        <title>Pararhodobacter marina sp. nov., isolated from deep-sea water of the Indian Ocean.</title>
        <authorList>
            <person name="Lai Q.Sr."/>
            <person name="Liu X."/>
            <person name="Shao Z."/>
        </authorList>
    </citation>
    <scope>NUCLEOTIDE SEQUENCE [LARGE SCALE GENOMIC DNA]</scope>
    <source>
        <strain evidence="2 3">CIC4N-9</strain>
    </source>
</reference>
<evidence type="ECO:0000313" key="2">
    <source>
        <dbReference type="EMBL" id="PWE29065.1"/>
    </source>
</evidence>
<feature type="chain" id="PRO_5015788179" description="DUF4189 domain-containing protein" evidence="1">
    <location>
        <begin position="24"/>
        <end position="139"/>
    </location>
</feature>
<gene>
    <name evidence="2" type="ORF">C4N9_09630</name>
</gene>
<protein>
    <recommendedName>
        <fullName evidence="4">DUF4189 domain-containing protein</fullName>
    </recommendedName>
</protein>
<feature type="signal peptide" evidence="1">
    <location>
        <begin position="1"/>
        <end position="23"/>
    </location>
</feature>
<name>A0A2U2CAZ2_9RHOB</name>
<keyword evidence="3" id="KW-1185">Reference proteome</keyword>
<evidence type="ECO:0000256" key="1">
    <source>
        <dbReference type="SAM" id="SignalP"/>
    </source>
</evidence>
<sequence length="139" mass="14704">MRAFLILACLAPLPALAPLSALAETGIAFVQAPEMSSGMAVGASPAEAIDAAMAECVAGGAMAEDCIVTNWCSPAGWSVDIFAQHREGLHWHEVVCGLPTRAMGEMVAQTLCDRGERPDLIECLLVQVYDPEGVPQMEY</sequence>
<evidence type="ECO:0008006" key="4">
    <source>
        <dbReference type="Google" id="ProtNLM"/>
    </source>
</evidence>
<keyword evidence="1" id="KW-0732">Signal</keyword>
<dbReference type="EMBL" id="QEYD01000005">
    <property type="protein sequence ID" value="PWE29065.1"/>
    <property type="molecule type" value="Genomic_DNA"/>
</dbReference>
<accession>A0A2U2CAZ2</accession>
<dbReference type="Proteomes" id="UP000244940">
    <property type="component" value="Unassembled WGS sequence"/>
</dbReference>